<keyword evidence="2" id="KW-1185">Reference proteome</keyword>
<accession>A0ABN8SEV5</accession>
<reference evidence="1 2" key="1">
    <citation type="submission" date="2022-05" db="EMBL/GenBank/DDBJ databases">
        <authorList>
            <consortium name="Genoscope - CEA"/>
            <person name="William W."/>
        </authorList>
    </citation>
    <scope>NUCLEOTIDE SEQUENCE [LARGE SCALE GENOMIC DNA]</scope>
</reference>
<feature type="non-terminal residue" evidence="1">
    <location>
        <position position="195"/>
    </location>
</feature>
<sequence>KGKDKVTRVSTINNYEEGGIKMVDIESLIKSLRLSWLKRIFSDNSGAWKNYLEYILKDSGGLMLFKCNYSVKDLQITTTFYLELLEWWSECREDNALNNDWHYVIWNNRDFRIDDKPFFYKKYYGIGIWEIGDLHFDLSNTESYEQISKNVKKTNFLEWTSMRHSIPTNLKVFNHSDSSTFNAIPSFKINGGVFD</sequence>
<protein>
    <submittedName>
        <fullName evidence="1">Uncharacterized protein</fullName>
    </submittedName>
</protein>
<dbReference type="EMBL" id="CALNXK010000605">
    <property type="protein sequence ID" value="CAH3188268.1"/>
    <property type="molecule type" value="Genomic_DNA"/>
</dbReference>
<comment type="caution">
    <text evidence="1">The sequence shown here is derived from an EMBL/GenBank/DDBJ whole genome shotgun (WGS) entry which is preliminary data.</text>
</comment>
<name>A0ABN8SEV5_9CNID</name>
<evidence type="ECO:0000313" key="1">
    <source>
        <dbReference type="EMBL" id="CAH3188268.1"/>
    </source>
</evidence>
<organism evidence="1 2">
    <name type="scientific">Porites lobata</name>
    <dbReference type="NCBI Taxonomy" id="104759"/>
    <lineage>
        <taxon>Eukaryota</taxon>
        <taxon>Metazoa</taxon>
        <taxon>Cnidaria</taxon>
        <taxon>Anthozoa</taxon>
        <taxon>Hexacorallia</taxon>
        <taxon>Scleractinia</taxon>
        <taxon>Fungiina</taxon>
        <taxon>Poritidae</taxon>
        <taxon>Porites</taxon>
    </lineage>
</organism>
<proteinExistence type="predicted"/>
<feature type="non-terminal residue" evidence="1">
    <location>
        <position position="1"/>
    </location>
</feature>
<evidence type="ECO:0000313" key="2">
    <source>
        <dbReference type="Proteomes" id="UP001159405"/>
    </source>
</evidence>
<gene>
    <name evidence="1" type="ORF">PLOB_00040117</name>
</gene>
<dbReference type="Proteomes" id="UP001159405">
    <property type="component" value="Unassembled WGS sequence"/>
</dbReference>